<dbReference type="SFLD" id="SFLDS00003">
    <property type="entry name" value="Haloacid_Dehalogenase"/>
    <property type="match status" value="1"/>
</dbReference>
<dbReference type="Pfam" id="PF00702">
    <property type="entry name" value="Hydrolase"/>
    <property type="match status" value="1"/>
</dbReference>
<dbReference type="SFLD" id="SFLDG01129">
    <property type="entry name" value="C1.5:_HAD__Beta-PGM__Phosphata"/>
    <property type="match status" value="1"/>
</dbReference>
<evidence type="ECO:0000313" key="1">
    <source>
        <dbReference type="EMBL" id="QUW03627.1"/>
    </source>
</evidence>
<dbReference type="NCBIfam" id="TIGR01509">
    <property type="entry name" value="HAD-SF-IA-v3"/>
    <property type="match status" value="1"/>
</dbReference>
<dbReference type="PANTHER" id="PTHR43611">
    <property type="entry name" value="ALPHA-D-GLUCOSE 1-PHOSPHATE PHOSPHATASE"/>
    <property type="match status" value="1"/>
</dbReference>
<dbReference type="Gene3D" id="1.10.150.240">
    <property type="entry name" value="Putative phosphatase, domain 2"/>
    <property type="match status" value="1"/>
</dbReference>
<dbReference type="CDD" id="cd02603">
    <property type="entry name" value="HAD_sEH-N_like"/>
    <property type="match status" value="1"/>
</dbReference>
<dbReference type="InterPro" id="IPR023214">
    <property type="entry name" value="HAD_sf"/>
</dbReference>
<keyword evidence="2" id="KW-1185">Reference proteome</keyword>
<dbReference type="Proteomes" id="UP000676506">
    <property type="component" value="Chromosome 1"/>
</dbReference>
<dbReference type="InterPro" id="IPR006439">
    <property type="entry name" value="HAD-SF_hydro_IA"/>
</dbReference>
<name>A0ABX8B9K8_9BACT</name>
<dbReference type="InterPro" id="IPR023198">
    <property type="entry name" value="PGP-like_dom2"/>
</dbReference>
<dbReference type="InterPro" id="IPR036412">
    <property type="entry name" value="HAD-like_sf"/>
</dbReference>
<sequence length="209" mass="23254">MLLSAVIFDYGRVLCLPQPPETVAALVTRLGISEDCFRQAYAQFREAYDRGTLDDVAYWQAVARHCGRSVDAETAYHLADLDARGWSHPNRPLVDWAARVRAAGFKTAILSNMQRSLRQRLHNLCPWLPPVDAAVFSSDVGMVKPESGIYDRVLEALGVRPEQALFIDDVEANTAAARQLGMVALRFTELRELARSIAAFPKLPQLDVS</sequence>
<dbReference type="PRINTS" id="PR00413">
    <property type="entry name" value="HADHALOGNASE"/>
</dbReference>
<accession>A0ABX8B9K8</accession>
<protein>
    <submittedName>
        <fullName evidence="1">HAD family phosphatase</fullName>
    </submittedName>
</protein>
<organism evidence="1 2">
    <name type="scientific">Chloracidobacterium validum</name>
    <dbReference type="NCBI Taxonomy" id="2821543"/>
    <lineage>
        <taxon>Bacteria</taxon>
        <taxon>Pseudomonadati</taxon>
        <taxon>Acidobacteriota</taxon>
        <taxon>Terriglobia</taxon>
        <taxon>Terriglobales</taxon>
        <taxon>Acidobacteriaceae</taxon>
        <taxon>Chloracidobacterium</taxon>
    </lineage>
</organism>
<proteinExistence type="predicted"/>
<dbReference type="SUPFAM" id="SSF56784">
    <property type="entry name" value="HAD-like"/>
    <property type="match status" value="1"/>
</dbReference>
<dbReference type="EMBL" id="CP072648">
    <property type="protein sequence ID" value="QUW03627.1"/>
    <property type="molecule type" value="Genomic_DNA"/>
</dbReference>
<gene>
    <name evidence="1" type="ORF">J8C06_04110</name>
</gene>
<dbReference type="RefSeq" id="WP_211429517.1">
    <property type="nucleotide sequence ID" value="NZ_CP072648.1"/>
</dbReference>
<evidence type="ECO:0000313" key="2">
    <source>
        <dbReference type="Proteomes" id="UP000676506"/>
    </source>
</evidence>
<dbReference type="Gene3D" id="3.40.50.1000">
    <property type="entry name" value="HAD superfamily/HAD-like"/>
    <property type="match status" value="1"/>
</dbReference>
<reference evidence="1 2" key="1">
    <citation type="submission" date="2021-03" db="EMBL/GenBank/DDBJ databases">
        <title>Genomic and phenotypic characterization of Chloracidobacterium isolates provides evidence for multiple species.</title>
        <authorList>
            <person name="Saini M.K."/>
            <person name="Costas A.M.G."/>
            <person name="Tank M."/>
            <person name="Bryant D.A."/>
        </authorList>
    </citation>
    <scope>NUCLEOTIDE SEQUENCE [LARGE SCALE GENOMIC DNA]</scope>
    <source>
        <strain evidence="1 2">BV2-C</strain>
    </source>
</reference>
<dbReference type="PANTHER" id="PTHR43611:SF3">
    <property type="entry name" value="FLAVIN MONONUCLEOTIDE HYDROLASE 1, CHLOROPLATIC"/>
    <property type="match status" value="1"/>
</dbReference>